<dbReference type="RefSeq" id="WP_072287568.1">
    <property type="nucleotide sequence ID" value="NZ_CP015455.1"/>
</dbReference>
<dbReference type="Gene3D" id="3.30.1490.20">
    <property type="entry name" value="ATP-grasp fold, A domain"/>
    <property type="match status" value="1"/>
</dbReference>
<evidence type="ECO:0000256" key="8">
    <source>
        <dbReference type="ARBA" id="ARBA00022741"/>
    </source>
</evidence>
<proteinExistence type="inferred from homology"/>
<sequence length="360" mass="39871">MHIALAFNLKADRTAVSSADDPPSAVDDLYAEWDDIHTIEAVRDALASAHRVSLVEADLDAFDNLRRLKPDLVFNMAEGLLGASREAQMPAMLDMLGLAYTGSDPVTLGICLDKRRTKEILSCHGIATPRFTTVTAVDQVPARLRYPQMVKPILEGSSKGVPDASLVRDRKALLRQVRQVLEVYRQPALIEEFLPGREFTVAVLGNGADLRVLPAVEINFEALPAGVNPIYSYEAKWIWDREDDPLRIFTCPARLEPALQQAIEDLCRRAFRVLGCRDWCRIDVRLDQHGRPHIIELNPLPGILPRPEQNSCFPKAARAAGLSYTDLILAVVDAAVKRLNLTGNHHESSCLFQSRAVTAG</sequence>
<protein>
    <recommendedName>
        <fullName evidence="5">D-alanine--D-alanine ligase</fullName>
        <ecNumber evidence="5">6.3.2.4</ecNumber>
    </recommendedName>
</protein>
<evidence type="ECO:0000256" key="10">
    <source>
        <dbReference type="ARBA" id="ARBA00022960"/>
    </source>
</evidence>
<keyword evidence="11" id="KW-0573">Peptidoglycan synthesis</keyword>
<evidence type="ECO:0000256" key="4">
    <source>
        <dbReference type="ARBA" id="ARBA00010871"/>
    </source>
</evidence>
<dbReference type="PANTHER" id="PTHR23132">
    <property type="entry name" value="D-ALANINE--D-ALANINE LIGASE"/>
    <property type="match status" value="1"/>
</dbReference>
<evidence type="ECO:0000313" key="16">
    <source>
        <dbReference type="EMBL" id="APG25726.1"/>
    </source>
</evidence>
<dbReference type="GO" id="GO:0071555">
    <property type="term" value="P:cell wall organization"/>
    <property type="evidence" value="ECO:0007669"/>
    <property type="project" value="UniProtKB-KW"/>
</dbReference>
<dbReference type="GO" id="GO:0009252">
    <property type="term" value="P:peptidoglycan biosynthetic process"/>
    <property type="evidence" value="ECO:0007669"/>
    <property type="project" value="UniProtKB-KW"/>
</dbReference>
<dbReference type="EMBL" id="CP015518">
    <property type="protein sequence ID" value="APG25726.1"/>
    <property type="molecule type" value="Genomic_DNA"/>
</dbReference>
<keyword evidence="10" id="KW-0133">Cell shape</keyword>
<evidence type="ECO:0000256" key="1">
    <source>
        <dbReference type="ARBA" id="ARBA00001936"/>
    </source>
</evidence>
<dbReference type="SUPFAM" id="SSF52440">
    <property type="entry name" value="PreATP-grasp domain"/>
    <property type="match status" value="1"/>
</dbReference>
<dbReference type="OrthoDB" id="9813261at2"/>
<feature type="domain" description="ATP-grasp" evidence="15">
    <location>
        <begin position="118"/>
        <end position="333"/>
    </location>
</feature>
<dbReference type="PROSITE" id="PS00844">
    <property type="entry name" value="DALA_DALA_LIGASE_2"/>
    <property type="match status" value="1"/>
</dbReference>
<keyword evidence="8 14" id="KW-0547">Nucleotide-binding</keyword>
<keyword evidence="7 16" id="KW-0436">Ligase</keyword>
<dbReference type="AlphaFoldDB" id="A0A1L3GIG2"/>
<evidence type="ECO:0000256" key="12">
    <source>
        <dbReference type="ARBA" id="ARBA00023316"/>
    </source>
</evidence>
<dbReference type="SUPFAM" id="SSF56059">
    <property type="entry name" value="Glutathione synthetase ATP-binding domain-like"/>
    <property type="match status" value="1"/>
</dbReference>
<dbReference type="InterPro" id="IPR011761">
    <property type="entry name" value="ATP-grasp"/>
</dbReference>
<evidence type="ECO:0000259" key="15">
    <source>
        <dbReference type="PROSITE" id="PS50975"/>
    </source>
</evidence>
<comment type="similarity">
    <text evidence="4">Belongs to the D-alanine--D-alanine ligase family.</text>
</comment>
<keyword evidence="17" id="KW-1185">Reference proteome</keyword>
<dbReference type="Proteomes" id="UP000182264">
    <property type="component" value="Chromosome"/>
</dbReference>
<evidence type="ECO:0000256" key="3">
    <source>
        <dbReference type="ARBA" id="ARBA00004496"/>
    </source>
</evidence>
<evidence type="ECO:0000256" key="9">
    <source>
        <dbReference type="ARBA" id="ARBA00022840"/>
    </source>
</evidence>
<dbReference type="STRING" id="29542.A6070_06450"/>
<organism evidence="16 17">
    <name type="scientific">Syntrophotalea acetylenica</name>
    <name type="common">Pelobacter acetylenicus</name>
    <dbReference type="NCBI Taxonomy" id="29542"/>
    <lineage>
        <taxon>Bacteria</taxon>
        <taxon>Pseudomonadati</taxon>
        <taxon>Thermodesulfobacteriota</taxon>
        <taxon>Desulfuromonadia</taxon>
        <taxon>Desulfuromonadales</taxon>
        <taxon>Syntrophotaleaceae</taxon>
        <taxon>Syntrophotalea</taxon>
    </lineage>
</organism>
<evidence type="ECO:0000313" key="17">
    <source>
        <dbReference type="Proteomes" id="UP000182264"/>
    </source>
</evidence>
<dbReference type="InterPro" id="IPR011095">
    <property type="entry name" value="Dala_Dala_lig_C"/>
</dbReference>
<keyword evidence="6" id="KW-0963">Cytoplasm</keyword>
<evidence type="ECO:0000256" key="7">
    <source>
        <dbReference type="ARBA" id="ARBA00022598"/>
    </source>
</evidence>
<evidence type="ECO:0000256" key="14">
    <source>
        <dbReference type="PROSITE-ProRule" id="PRU00409"/>
    </source>
</evidence>
<reference evidence="16 17" key="1">
    <citation type="journal article" date="2017" name="Genome Announc.">
        <title>Complete Genome Sequences of Two Acetylene-Fermenting Pelobacter acetylenicus Strains.</title>
        <authorList>
            <person name="Sutton J.M."/>
            <person name="Baesman S.M."/>
            <person name="Fierst J.L."/>
            <person name="Poret-Peterson A.T."/>
            <person name="Oremland R.S."/>
            <person name="Dunlap D.S."/>
            <person name="Akob D.M."/>
        </authorList>
    </citation>
    <scope>NUCLEOTIDE SEQUENCE [LARGE SCALE GENOMIC DNA]</scope>
    <source>
        <strain evidence="16 17">DSM 3247</strain>
    </source>
</reference>
<name>A0A1L3GIG2_SYNAC</name>
<keyword evidence="12" id="KW-0961">Cell wall biogenesis/degradation</keyword>
<dbReference type="KEGG" id="pace:A6070_06450"/>
<evidence type="ECO:0000256" key="11">
    <source>
        <dbReference type="ARBA" id="ARBA00022984"/>
    </source>
</evidence>
<evidence type="ECO:0000256" key="6">
    <source>
        <dbReference type="ARBA" id="ARBA00022490"/>
    </source>
</evidence>
<accession>A0A1L3GIG2</accession>
<dbReference type="PANTHER" id="PTHR23132:SF23">
    <property type="entry name" value="D-ALANINE--D-ALANINE LIGASE B"/>
    <property type="match status" value="1"/>
</dbReference>
<dbReference type="GO" id="GO:0008716">
    <property type="term" value="F:D-alanine-D-alanine ligase activity"/>
    <property type="evidence" value="ECO:0007669"/>
    <property type="project" value="UniProtKB-EC"/>
</dbReference>
<comment type="cofactor">
    <cofactor evidence="2">
        <name>Mg(2+)</name>
        <dbReference type="ChEBI" id="CHEBI:18420"/>
    </cofactor>
</comment>
<dbReference type="EC" id="6.3.2.4" evidence="5"/>
<gene>
    <name evidence="16" type="ORF">A7E75_12435</name>
</gene>
<dbReference type="GO" id="GO:0046872">
    <property type="term" value="F:metal ion binding"/>
    <property type="evidence" value="ECO:0007669"/>
    <property type="project" value="InterPro"/>
</dbReference>
<dbReference type="Pfam" id="PF07478">
    <property type="entry name" value="Dala_Dala_lig_C"/>
    <property type="match status" value="1"/>
</dbReference>
<dbReference type="Gene3D" id="3.40.50.20">
    <property type="match status" value="1"/>
</dbReference>
<dbReference type="GO" id="GO:0008360">
    <property type="term" value="P:regulation of cell shape"/>
    <property type="evidence" value="ECO:0007669"/>
    <property type="project" value="UniProtKB-KW"/>
</dbReference>
<comment type="catalytic activity">
    <reaction evidence="13">
        <text>2 D-alanine + ATP = D-alanyl-D-alanine + ADP + phosphate + H(+)</text>
        <dbReference type="Rhea" id="RHEA:11224"/>
        <dbReference type="ChEBI" id="CHEBI:15378"/>
        <dbReference type="ChEBI" id="CHEBI:30616"/>
        <dbReference type="ChEBI" id="CHEBI:43474"/>
        <dbReference type="ChEBI" id="CHEBI:57416"/>
        <dbReference type="ChEBI" id="CHEBI:57822"/>
        <dbReference type="ChEBI" id="CHEBI:456216"/>
        <dbReference type="EC" id="6.3.2.4"/>
    </reaction>
</comment>
<evidence type="ECO:0000256" key="5">
    <source>
        <dbReference type="ARBA" id="ARBA00012216"/>
    </source>
</evidence>
<comment type="cofactor">
    <cofactor evidence="1">
        <name>Mn(2+)</name>
        <dbReference type="ChEBI" id="CHEBI:29035"/>
    </cofactor>
</comment>
<dbReference type="InterPro" id="IPR000291">
    <property type="entry name" value="D-Ala_lig_Van_CS"/>
</dbReference>
<dbReference type="GO" id="GO:0005524">
    <property type="term" value="F:ATP binding"/>
    <property type="evidence" value="ECO:0007669"/>
    <property type="project" value="UniProtKB-UniRule"/>
</dbReference>
<dbReference type="PROSITE" id="PS50975">
    <property type="entry name" value="ATP_GRASP"/>
    <property type="match status" value="1"/>
</dbReference>
<dbReference type="GO" id="GO:0005737">
    <property type="term" value="C:cytoplasm"/>
    <property type="evidence" value="ECO:0007669"/>
    <property type="project" value="UniProtKB-SubCell"/>
</dbReference>
<evidence type="ECO:0000256" key="13">
    <source>
        <dbReference type="ARBA" id="ARBA00047614"/>
    </source>
</evidence>
<dbReference type="Gene3D" id="3.30.470.20">
    <property type="entry name" value="ATP-grasp fold, B domain"/>
    <property type="match status" value="1"/>
</dbReference>
<dbReference type="InterPro" id="IPR013815">
    <property type="entry name" value="ATP_grasp_subdomain_1"/>
</dbReference>
<dbReference type="InterPro" id="IPR016185">
    <property type="entry name" value="PreATP-grasp_dom_sf"/>
</dbReference>
<comment type="subcellular location">
    <subcellularLocation>
        <location evidence="3">Cytoplasm</location>
    </subcellularLocation>
</comment>
<keyword evidence="9 14" id="KW-0067">ATP-binding</keyword>
<evidence type="ECO:0000256" key="2">
    <source>
        <dbReference type="ARBA" id="ARBA00001946"/>
    </source>
</evidence>